<comment type="caution">
    <text evidence="1">The sequence shown here is derived from an EMBL/GenBank/DDBJ whole genome shotgun (WGS) entry which is preliminary data.</text>
</comment>
<proteinExistence type="predicted"/>
<name>A0A0S8FWT5_UNCW3</name>
<protein>
    <submittedName>
        <fullName evidence="1">Uncharacterized protein</fullName>
    </submittedName>
</protein>
<reference evidence="1 2" key="1">
    <citation type="journal article" date="2015" name="Microbiome">
        <title>Genomic resolution of linkages in carbon, nitrogen, and sulfur cycling among widespread estuary sediment bacteria.</title>
        <authorList>
            <person name="Baker B.J."/>
            <person name="Lazar C.S."/>
            <person name="Teske A.P."/>
            <person name="Dick G.J."/>
        </authorList>
    </citation>
    <scope>NUCLEOTIDE SEQUENCE [LARGE SCALE GENOMIC DNA]</scope>
    <source>
        <strain evidence="1">SM23_42</strain>
    </source>
</reference>
<dbReference type="EMBL" id="LJUJ01000001">
    <property type="protein sequence ID" value="KPK64817.1"/>
    <property type="molecule type" value="Genomic_DNA"/>
</dbReference>
<organism evidence="1 2">
    <name type="scientific">candidate division WOR_3 bacterium SM23_42</name>
    <dbReference type="NCBI Taxonomy" id="1703779"/>
    <lineage>
        <taxon>Bacteria</taxon>
        <taxon>Bacteria division WOR-3</taxon>
    </lineage>
</organism>
<evidence type="ECO:0000313" key="2">
    <source>
        <dbReference type="Proteomes" id="UP000051373"/>
    </source>
</evidence>
<evidence type="ECO:0000313" key="1">
    <source>
        <dbReference type="EMBL" id="KPK64817.1"/>
    </source>
</evidence>
<accession>A0A0S8FWT5</accession>
<sequence>MKKSPQERKLERLLRSSKFSASGFMGNDRRNLWEIIDEDASEIMRAGKTMEEIAQRMRQITDTAKKGLGDWVHVSKTIKASVDDNRGTIPCPWPHHIRSLKRITTVQHIPTETIIRWSELNIHLIEEHGFFEGRGSAFRIEPSILVDILFPDE</sequence>
<dbReference type="STRING" id="1703779.AMJ83_01150"/>
<dbReference type="Proteomes" id="UP000051373">
    <property type="component" value="Unassembled WGS sequence"/>
</dbReference>
<dbReference type="AlphaFoldDB" id="A0A0S8FWT5"/>
<gene>
    <name evidence="1" type="ORF">AMJ83_01150</name>
</gene>